<dbReference type="Gene3D" id="3.30.70.1520">
    <property type="entry name" value="Heterotetrameric sarcosine oxidase"/>
    <property type="match status" value="1"/>
</dbReference>
<dbReference type="EMBL" id="FPBH01000004">
    <property type="protein sequence ID" value="SFT86124.1"/>
    <property type="molecule type" value="Genomic_DNA"/>
</dbReference>
<protein>
    <submittedName>
        <fullName evidence="1">Sarcosine oxidase subunit gamma</fullName>
    </submittedName>
</protein>
<dbReference type="Gene3D" id="3.30.1360.120">
    <property type="entry name" value="Probable tRNA modification gtpase trme, domain 1"/>
    <property type="match status" value="1"/>
</dbReference>
<dbReference type="InterPro" id="IPR027266">
    <property type="entry name" value="TrmE/GcvT-like"/>
</dbReference>
<dbReference type="InterPro" id="IPR007375">
    <property type="entry name" value="SoxG"/>
</dbReference>
<dbReference type="AlphaFoldDB" id="A0A1I7BG24"/>
<dbReference type="RefSeq" id="WP_093634026.1">
    <property type="nucleotide sequence ID" value="NZ_FPBH01000004.1"/>
</dbReference>
<name>A0A1I7BG24_9BURK</name>
<evidence type="ECO:0000313" key="1">
    <source>
        <dbReference type="EMBL" id="SFT86124.1"/>
    </source>
</evidence>
<dbReference type="Pfam" id="PF04268">
    <property type="entry name" value="SoxG"/>
    <property type="match status" value="1"/>
</dbReference>
<dbReference type="Proteomes" id="UP000198844">
    <property type="component" value="Unassembled WGS sequence"/>
</dbReference>
<gene>
    <name evidence="1" type="ORF">SAMN05192563_1004453</name>
</gene>
<accession>A0A1I7BG24</accession>
<sequence>MAKLEAAIYVTRQWAPPERFPVRGPTLCVDEQPLGGIVRLQGDTHDAGFAEAIGDATGLALPTPERFATRGETCLAWSGPTEWLYFCPLDDEQAHLRALRAACDGRFATATLISDSRTGFLVSGADSASLLAKGCAIDFSAAACPVGRAVTTRFASLPTMLLHRGNNDYLVYVDASYAAFLVHWLIDAAAEFLPGQA</sequence>
<dbReference type="SUPFAM" id="SSF103025">
    <property type="entry name" value="Folate-binding domain"/>
    <property type="match status" value="1"/>
</dbReference>
<evidence type="ECO:0000313" key="2">
    <source>
        <dbReference type="Proteomes" id="UP000198844"/>
    </source>
</evidence>
<organism evidence="1 2">
    <name type="scientific">Paraburkholderia aspalathi</name>
    <dbReference type="NCBI Taxonomy" id="1324617"/>
    <lineage>
        <taxon>Bacteria</taxon>
        <taxon>Pseudomonadati</taxon>
        <taxon>Pseudomonadota</taxon>
        <taxon>Betaproteobacteria</taxon>
        <taxon>Burkholderiales</taxon>
        <taxon>Burkholderiaceae</taxon>
        <taxon>Paraburkholderia</taxon>
    </lineage>
</organism>
<dbReference type="OrthoDB" id="9814782at2"/>
<proteinExistence type="predicted"/>
<reference evidence="1 2" key="1">
    <citation type="submission" date="2016-10" db="EMBL/GenBank/DDBJ databases">
        <authorList>
            <person name="de Groot N.N."/>
        </authorList>
    </citation>
    <scope>NUCLEOTIDE SEQUENCE [LARGE SCALE GENOMIC DNA]</scope>
    <source>
        <strain evidence="1 2">LMG 27731</strain>
    </source>
</reference>